<protein>
    <submittedName>
        <fullName evidence="8">Type II secretion system F family protein</fullName>
    </submittedName>
</protein>
<keyword evidence="9" id="KW-1185">Reference proteome</keyword>
<comment type="caution">
    <text evidence="8">The sequence shown here is derived from an EMBL/GenBank/DDBJ whole genome shotgun (WGS) entry which is preliminary data.</text>
</comment>
<dbReference type="RefSeq" id="WP_377255628.1">
    <property type="nucleotide sequence ID" value="NZ_JBHLUH010000059.1"/>
</dbReference>
<dbReference type="Pfam" id="PF00482">
    <property type="entry name" value="T2SSF"/>
    <property type="match status" value="1"/>
</dbReference>
<evidence type="ECO:0000256" key="1">
    <source>
        <dbReference type="ARBA" id="ARBA00004651"/>
    </source>
</evidence>
<evidence type="ECO:0000256" key="2">
    <source>
        <dbReference type="ARBA" id="ARBA00022475"/>
    </source>
</evidence>
<name>A0ABV6M9F3_9ACTN</name>
<keyword evidence="3 6" id="KW-0812">Transmembrane</keyword>
<dbReference type="InterPro" id="IPR018076">
    <property type="entry name" value="T2SS_GspF_dom"/>
</dbReference>
<sequence length="281" mass="28815">MVALFALLGAGLGAAILLATTGLRATAAATAWTVRRPRLTAGLFRRAATAGAAGAVVGAITGWPVAAVLAAIAVHTLPPVLGPDHAAASQVARIEAIAAWAEDLAATLRSAAGLEQAISHTVQVASPAIRGPLTTLAVAHRTGTRLPEALRTFANDLADPTADLVVHVLLQAAQHQAADLSTSLAGVGRTARRHAATRLRIATGRARTRAATRIVIIVVLATTLGMFLFADAFLSPYGTGTGQVVLAAFGGLFGASLMWMVRIGRIPDLPRILTNPIEGPR</sequence>
<reference evidence="8 9" key="1">
    <citation type="submission" date="2024-09" db="EMBL/GenBank/DDBJ databases">
        <authorList>
            <person name="Sun Q."/>
            <person name="Mori K."/>
        </authorList>
    </citation>
    <scope>NUCLEOTIDE SEQUENCE [LARGE SCALE GENOMIC DNA]</scope>
    <source>
        <strain evidence="8 9">TBRC 3947</strain>
    </source>
</reference>
<keyword evidence="2" id="KW-1003">Cell membrane</keyword>
<evidence type="ECO:0000256" key="6">
    <source>
        <dbReference type="SAM" id="Phobius"/>
    </source>
</evidence>
<evidence type="ECO:0000313" key="8">
    <source>
        <dbReference type="EMBL" id="MFC0531351.1"/>
    </source>
</evidence>
<dbReference type="Proteomes" id="UP001589867">
    <property type="component" value="Unassembled WGS sequence"/>
</dbReference>
<dbReference type="PANTHER" id="PTHR35007:SF3">
    <property type="entry name" value="POSSIBLE CONSERVED ALANINE RICH MEMBRANE PROTEIN"/>
    <property type="match status" value="1"/>
</dbReference>
<accession>A0ABV6M9F3</accession>
<feature type="transmembrane region" description="Helical" evidence="6">
    <location>
        <begin position="210"/>
        <end position="230"/>
    </location>
</feature>
<dbReference type="EMBL" id="JBHLUH010000059">
    <property type="protein sequence ID" value="MFC0531351.1"/>
    <property type="molecule type" value="Genomic_DNA"/>
</dbReference>
<feature type="transmembrane region" description="Helical" evidence="6">
    <location>
        <begin position="242"/>
        <end position="261"/>
    </location>
</feature>
<keyword evidence="4 6" id="KW-1133">Transmembrane helix</keyword>
<proteinExistence type="predicted"/>
<evidence type="ECO:0000256" key="5">
    <source>
        <dbReference type="ARBA" id="ARBA00023136"/>
    </source>
</evidence>
<evidence type="ECO:0000313" key="9">
    <source>
        <dbReference type="Proteomes" id="UP001589867"/>
    </source>
</evidence>
<evidence type="ECO:0000256" key="4">
    <source>
        <dbReference type="ARBA" id="ARBA00022989"/>
    </source>
</evidence>
<evidence type="ECO:0000259" key="7">
    <source>
        <dbReference type="Pfam" id="PF00482"/>
    </source>
</evidence>
<keyword evidence="5 6" id="KW-0472">Membrane</keyword>
<comment type="subcellular location">
    <subcellularLocation>
        <location evidence="1">Cell membrane</location>
        <topology evidence="1">Multi-pass membrane protein</topology>
    </subcellularLocation>
</comment>
<organism evidence="8 9">
    <name type="scientific">Phytohabitans kaempferiae</name>
    <dbReference type="NCBI Taxonomy" id="1620943"/>
    <lineage>
        <taxon>Bacteria</taxon>
        <taxon>Bacillati</taxon>
        <taxon>Actinomycetota</taxon>
        <taxon>Actinomycetes</taxon>
        <taxon>Micromonosporales</taxon>
        <taxon>Micromonosporaceae</taxon>
    </lineage>
</organism>
<gene>
    <name evidence="8" type="ORF">ACFFIA_27275</name>
</gene>
<feature type="domain" description="Type II secretion system protein GspF" evidence="7">
    <location>
        <begin position="100"/>
        <end position="224"/>
    </location>
</feature>
<dbReference type="PANTHER" id="PTHR35007">
    <property type="entry name" value="INTEGRAL MEMBRANE PROTEIN-RELATED"/>
    <property type="match status" value="1"/>
</dbReference>
<evidence type="ECO:0000256" key="3">
    <source>
        <dbReference type="ARBA" id="ARBA00022692"/>
    </source>
</evidence>
<feature type="transmembrane region" description="Helical" evidence="6">
    <location>
        <begin position="52"/>
        <end position="74"/>
    </location>
</feature>